<dbReference type="RefSeq" id="WP_034640559.1">
    <property type="nucleotide sequence ID" value="NZ_CBCSJC010000014.1"/>
</dbReference>
<reference evidence="1 2" key="1">
    <citation type="submission" date="2014-06" db="EMBL/GenBank/DDBJ databases">
        <title>Draft genome sequence of Bacillus manliponensis JCM 15802 (MCCC 1A00708).</title>
        <authorList>
            <person name="Lai Q."/>
            <person name="Liu Y."/>
            <person name="Shao Z."/>
        </authorList>
    </citation>
    <scope>NUCLEOTIDE SEQUENCE [LARGE SCALE GENOMIC DNA]</scope>
    <source>
        <strain evidence="1 2">JCM 15802</strain>
    </source>
</reference>
<protein>
    <recommendedName>
        <fullName evidence="3">Butirosin biosynthesis protein H N-terminal domain-containing protein</fullName>
    </recommendedName>
</protein>
<dbReference type="EMBL" id="JOTN01000013">
    <property type="protein sequence ID" value="KEK18541.1"/>
    <property type="molecule type" value="Genomic_DNA"/>
</dbReference>
<evidence type="ECO:0000313" key="1">
    <source>
        <dbReference type="EMBL" id="KEK18541.1"/>
    </source>
</evidence>
<dbReference type="Proteomes" id="UP000027822">
    <property type="component" value="Unassembled WGS sequence"/>
</dbReference>
<proteinExistence type="predicted"/>
<comment type="caution">
    <text evidence="1">The sequence shown here is derived from an EMBL/GenBank/DDBJ whole genome shotgun (WGS) entry which is preliminary data.</text>
</comment>
<organism evidence="1 2">
    <name type="scientific">Bacillus manliponensis</name>
    <dbReference type="NCBI Taxonomy" id="574376"/>
    <lineage>
        <taxon>Bacteria</taxon>
        <taxon>Bacillati</taxon>
        <taxon>Bacillota</taxon>
        <taxon>Bacilli</taxon>
        <taxon>Bacillales</taxon>
        <taxon>Bacillaceae</taxon>
        <taxon>Bacillus</taxon>
        <taxon>Bacillus cereus group</taxon>
    </lineage>
</organism>
<evidence type="ECO:0008006" key="3">
    <source>
        <dbReference type="Google" id="ProtNLM"/>
    </source>
</evidence>
<sequence length="337" mass="39397">MGNNAYEHYRRGVNCYWNSMALLLEQYGLEHLILKHLSFGYIYSNTELDITFELEAESPNSLGWLAQYIKISRYRVSKEELYKLLKQNKGLFLLCVNIQTLSSEYPSFPNVHDYHYLNIVGVEGDSVRVKDQYFGYRGLIPIKLILKAAQPDGIVQIGEVIQLEIDSNHLKEKSKDIMSLIRNELLMKTDQYLKGSFTFDGVSNLVGKKALGKFYEELDVVISSAMERKESIEDNWNYLLRRFNTSFIYSREGMIYYLNKYKNLFPYDMSTLVSYMEESLAVTRQMSFLIIQANLKKKGPENLIRSFKQKLEEVIRIEKQIYQQISLLHDEVNLPTT</sequence>
<gene>
    <name evidence="1" type="ORF">BAMA_04535</name>
</gene>
<dbReference type="AlphaFoldDB" id="A0A073JWC6"/>
<keyword evidence="2" id="KW-1185">Reference proteome</keyword>
<evidence type="ECO:0000313" key="2">
    <source>
        <dbReference type="Proteomes" id="UP000027822"/>
    </source>
</evidence>
<name>A0A073JWC6_9BACI</name>
<accession>A0A073JWC6</accession>